<gene>
    <name evidence="6" type="ORF">ABDJ40_07985</name>
</gene>
<keyword evidence="7" id="KW-1185">Reference proteome</keyword>
<evidence type="ECO:0000256" key="3">
    <source>
        <dbReference type="ARBA" id="ARBA00022825"/>
    </source>
</evidence>
<dbReference type="InterPro" id="IPR036852">
    <property type="entry name" value="Peptidase_S8/S53_dom_sf"/>
</dbReference>
<dbReference type="SUPFAM" id="SSF52743">
    <property type="entry name" value="Subtilisin-like"/>
    <property type="match status" value="1"/>
</dbReference>
<sequence>MNAEPAEAADVLSTPPRLLLRLRPSALKTQALRMSQEALVRLNAQGGQRIEWARQAALDTRVVSAPEVRTKAGLSQLAQKLSQLKEVEFAEPDHRAQIAATANDPGFAQQWFLAEPERVAGGINANYGSGVTLSAPGGDDDALILSLGDGGSTTPRNDGTTLYAAGTSMAAPVVSATAALVLSLNPALTPDQVKQILTNTVSAFKRGTGRDCSLSLCGAGQVNALSAVRAAAAGEVGATLAAPQSGWWWNAGEGGRGYAIEIRNGGLFMAGFLYERNGDPTWFVVNGPMSDARTFSGQMLRYEAGQTLTGSYKSPNYLGEVGAIRLEFSSATAGRIFWPDGSSTSIQRYDIVSGGSRLPQGGFAPEAGWWWNASEGGRGFALEVQGDQIFMGAFMYDGNGRPTWYVTGGKMKSATSYEGSWLAYRGGQAIGQPYQAPSLVPVPQSMVRLSFSDARNAQLTLPDGRQLALSRYLGFGTDTPLLGEPEGVRMLKPVLGDWFFQYSILTSWTEDFTFSQIISGVSDEFEYFAQGLDKYDSLTLATYSSSAKSYYMYTLNPSWSSFDSFYEFTWNGPGTIASGCYYLVYRSTKDLSSCYTLTGMRLRSGGVQSRPPSLSEGQLAQALQMRLAEVQSLGMPGPKAAQAFGQTQRRAMGAAVPESPGEIARKLRDKAQLMQLQP</sequence>
<evidence type="ECO:0000313" key="6">
    <source>
        <dbReference type="EMBL" id="MEO3712706.1"/>
    </source>
</evidence>
<keyword evidence="1" id="KW-0645">Protease</keyword>
<name>A0ABV0GCD5_9BURK</name>
<dbReference type="PROSITE" id="PS00138">
    <property type="entry name" value="SUBTILASE_SER"/>
    <property type="match status" value="1"/>
</dbReference>
<accession>A0ABV0GCD5</accession>
<dbReference type="EMBL" id="JBDPZC010000003">
    <property type="protein sequence ID" value="MEO3712706.1"/>
    <property type="molecule type" value="Genomic_DNA"/>
</dbReference>
<protein>
    <submittedName>
        <fullName evidence="6">S8 family serine peptidase</fullName>
    </submittedName>
</protein>
<dbReference type="PROSITE" id="PS51892">
    <property type="entry name" value="SUBTILASE"/>
    <property type="match status" value="1"/>
</dbReference>
<evidence type="ECO:0000313" key="7">
    <source>
        <dbReference type="Proteomes" id="UP001462640"/>
    </source>
</evidence>
<keyword evidence="2" id="KW-0378">Hydrolase</keyword>
<proteinExistence type="inferred from homology"/>
<comment type="caution">
    <text evidence="4">Lacks conserved residue(s) required for the propagation of feature annotation.</text>
</comment>
<organism evidence="6 7">
    <name type="scientific">Roseateles flavus</name>
    <dbReference type="NCBI Taxonomy" id="3149041"/>
    <lineage>
        <taxon>Bacteria</taxon>
        <taxon>Pseudomonadati</taxon>
        <taxon>Pseudomonadota</taxon>
        <taxon>Betaproteobacteria</taxon>
        <taxon>Burkholderiales</taxon>
        <taxon>Sphaerotilaceae</taxon>
        <taxon>Roseateles</taxon>
    </lineage>
</organism>
<evidence type="ECO:0000256" key="4">
    <source>
        <dbReference type="PROSITE-ProRule" id="PRU01240"/>
    </source>
</evidence>
<dbReference type="Gene3D" id="3.40.50.200">
    <property type="entry name" value="Peptidase S8/S53 domain"/>
    <property type="match status" value="1"/>
</dbReference>
<dbReference type="Proteomes" id="UP001462640">
    <property type="component" value="Unassembled WGS sequence"/>
</dbReference>
<evidence type="ECO:0000256" key="2">
    <source>
        <dbReference type="ARBA" id="ARBA00022801"/>
    </source>
</evidence>
<dbReference type="InterPro" id="IPR000209">
    <property type="entry name" value="Peptidase_S8/S53_dom"/>
</dbReference>
<dbReference type="Pfam" id="PF00082">
    <property type="entry name" value="Peptidase_S8"/>
    <property type="match status" value="1"/>
</dbReference>
<keyword evidence="3" id="KW-0720">Serine protease</keyword>
<evidence type="ECO:0000259" key="5">
    <source>
        <dbReference type="Pfam" id="PF00082"/>
    </source>
</evidence>
<dbReference type="PANTHER" id="PTHR42884">
    <property type="entry name" value="PROPROTEIN CONVERTASE SUBTILISIN/KEXIN-RELATED"/>
    <property type="match status" value="1"/>
</dbReference>
<dbReference type="RefSeq" id="WP_347608559.1">
    <property type="nucleotide sequence ID" value="NZ_JBDPZC010000003.1"/>
</dbReference>
<dbReference type="PANTHER" id="PTHR42884:SF14">
    <property type="entry name" value="NEUROENDOCRINE CONVERTASE 1"/>
    <property type="match status" value="1"/>
</dbReference>
<comment type="similarity">
    <text evidence="4">Belongs to the peptidase S8 family.</text>
</comment>
<comment type="caution">
    <text evidence="6">The sequence shown here is derived from an EMBL/GenBank/DDBJ whole genome shotgun (WGS) entry which is preliminary data.</text>
</comment>
<dbReference type="InterPro" id="IPR023828">
    <property type="entry name" value="Peptidase_S8_Ser-AS"/>
</dbReference>
<feature type="domain" description="Peptidase S8/S53" evidence="5">
    <location>
        <begin position="130"/>
        <end position="219"/>
    </location>
</feature>
<reference evidence="6 7" key="1">
    <citation type="submission" date="2024-05" db="EMBL/GenBank/DDBJ databases">
        <title>Roseateles sp. 2.12 16S ribosomal RNA gene Genome sequencing and assembly.</title>
        <authorList>
            <person name="Woo H."/>
        </authorList>
    </citation>
    <scope>NUCLEOTIDE SEQUENCE [LARGE SCALE GENOMIC DNA]</scope>
    <source>
        <strain evidence="6 7">2.12</strain>
    </source>
</reference>
<evidence type="ECO:0000256" key="1">
    <source>
        <dbReference type="ARBA" id="ARBA00022670"/>
    </source>
</evidence>